<evidence type="ECO:0000256" key="2">
    <source>
        <dbReference type="SAM" id="MobiDB-lite"/>
    </source>
</evidence>
<keyword evidence="1" id="KW-0175">Coiled coil</keyword>
<dbReference type="AlphaFoldDB" id="A0A9N8EHD4"/>
<feature type="compositionally biased region" description="Low complexity" evidence="2">
    <location>
        <begin position="135"/>
        <end position="147"/>
    </location>
</feature>
<protein>
    <recommendedName>
        <fullName evidence="5">Methyltransferase FkbM domain-containing protein</fullName>
    </recommendedName>
</protein>
<comment type="caution">
    <text evidence="3">The sequence shown here is derived from an EMBL/GenBank/DDBJ whole genome shotgun (WGS) entry which is preliminary data.</text>
</comment>
<dbReference type="SUPFAM" id="SSF53335">
    <property type="entry name" value="S-adenosyl-L-methionine-dependent methyltransferases"/>
    <property type="match status" value="1"/>
</dbReference>
<dbReference type="InterPro" id="IPR029063">
    <property type="entry name" value="SAM-dependent_MTases_sf"/>
</dbReference>
<evidence type="ECO:0008006" key="5">
    <source>
        <dbReference type="Google" id="ProtNLM"/>
    </source>
</evidence>
<keyword evidence="4" id="KW-1185">Reference proteome</keyword>
<dbReference type="Proteomes" id="UP001153069">
    <property type="component" value="Unassembled WGS sequence"/>
</dbReference>
<dbReference type="EMBL" id="CAICTM010001191">
    <property type="protein sequence ID" value="CAB9521421.1"/>
    <property type="molecule type" value="Genomic_DNA"/>
</dbReference>
<gene>
    <name evidence="3" type="ORF">SEMRO_1193_G251150.1</name>
</gene>
<dbReference type="OrthoDB" id="206318at2759"/>
<reference evidence="3" key="1">
    <citation type="submission" date="2020-06" db="EMBL/GenBank/DDBJ databases">
        <authorList>
            <consortium name="Plant Systems Biology data submission"/>
        </authorList>
    </citation>
    <scope>NUCLEOTIDE SEQUENCE</scope>
    <source>
        <strain evidence="3">D6</strain>
    </source>
</reference>
<accession>A0A9N8EHD4</accession>
<feature type="region of interest" description="Disordered" evidence="2">
    <location>
        <begin position="125"/>
        <end position="147"/>
    </location>
</feature>
<organism evidence="3 4">
    <name type="scientific">Seminavis robusta</name>
    <dbReference type="NCBI Taxonomy" id="568900"/>
    <lineage>
        <taxon>Eukaryota</taxon>
        <taxon>Sar</taxon>
        <taxon>Stramenopiles</taxon>
        <taxon>Ochrophyta</taxon>
        <taxon>Bacillariophyta</taxon>
        <taxon>Bacillariophyceae</taxon>
        <taxon>Bacillariophycidae</taxon>
        <taxon>Naviculales</taxon>
        <taxon>Naviculaceae</taxon>
        <taxon>Seminavis</taxon>
    </lineage>
</organism>
<evidence type="ECO:0000313" key="4">
    <source>
        <dbReference type="Proteomes" id="UP001153069"/>
    </source>
</evidence>
<dbReference type="Gene3D" id="3.40.50.150">
    <property type="entry name" value="Vaccinia Virus protein VP39"/>
    <property type="match status" value="1"/>
</dbReference>
<name>A0A9N8EHD4_9STRA</name>
<sequence>MRSHTSTNTSSLLAGLALSIFFLSLQSTFLQHQIRWHVDHAIAETQASQQRLFSRQQQQWEALWDKRHQRQLLQQQAISDKLLEQVQASLEKMQALQQHNKDNSEVQTALTELQDSIEETTERLLNKKIPGETQTAKASPTTSARSSSSLLHQVAPAFFPIDFVTGKIMFPPTVTTILIDVGAKEPAYFLDMVTRMRDPTVGLIMFDPLYDGYVPIARRALDYTMQHSDPLADYIASPDTTKRVFAIQAAIGPTEGQVEFQLSESAYCGTIKQGKVFEDTATGCKKGIGSVRAQVFTLHDVLALIPQNNTTTIHIKIDAEGVDNDILFASAKAFSARVETVVVEKNTDPRDKAGFLCQHAGLCNQASSCCNTIFWRHDKSALPSFLRDKTMRFQNSTVEFQELFQLVQ</sequence>
<feature type="coiled-coil region" evidence="1">
    <location>
        <begin position="79"/>
        <end position="123"/>
    </location>
</feature>
<evidence type="ECO:0000313" key="3">
    <source>
        <dbReference type="EMBL" id="CAB9521421.1"/>
    </source>
</evidence>
<evidence type="ECO:0000256" key="1">
    <source>
        <dbReference type="SAM" id="Coils"/>
    </source>
</evidence>
<proteinExistence type="predicted"/>